<dbReference type="Pfam" id="PF15813">
    <property type="entry name" value="DUF4708"/>
    <property type="match status" value="1"/>
</dbReference>
<proteinExistence type="predicted"/>
<evidence type="ECO:0000259" key="1">
    <source>
        <dbReference type="Pfam" id="PF15813"/>
    </source>
</evidence>
<evidence type="ECO:0000313" key="3">
    <source>
        <dbReference type="Proteomes" id="UP001432146"/>
    </source>
</evidence>
<feature type="domain" description="DUF4708" evidence="1">
    <location>
        <begin position="30"/>
        <end position="287"/>
    </location>
</feature>
<evidence type="ECO:0000313" key="2">
    <source>
        <dbReference type="EMBL" id="KAK9298860.1"/>
    </source>
</evidence>
<accession>A0AAW0ZME7</accession>
<gene>
    <name evidence="2" type="ORF">QLX08_007962</name>
</gene>
<name>A0AAW0ZME7_9HYME</name>
<keyword evidence="3" id="KW-1185">Reference proteome</keyword>
<dbReference type="PANTHER" id="PTHR28495:SF1">
    <property type="entry name" value="GENE, 17266-RELATED"/>
    <property type="match status" value="1"/>
</dbReference>
<dbReference type="EMBL" id="JAWNGG020000162">
    <property type="protein sequence ID" value="KAK9298860.1"/>
    <property type="molecule type" value="Genomic_DNA"/>
</dbReference>
<reference evidence="2 3" key="1">
    <citation type="submission" date="2024-05" db="EMBL/GenBank/DDBJ databases">
        <title>The nuclear and mitochondrial genome assemblies of Tetragonisca angustula (Apidae: Meliponini), a tiny yet remarkable pollinator in the Neotropics.</title>
        <authorList>
            <person name="Ferrari R."/>
            <person name="Ricardo P.C."/>
            <person name="Dias F.C."/>
            <person name="Araujo N.S."/>
            <person name="Soares D.O."/>
            <person name="Zhou Q.-S."/>
            <person name="Zhu C.-D."/>
            <person name="Coutinho L."/>
            <person name="Airas M.C."/>
            <person name="Batista T.M."/>
        </authorList>
    </citation>
    <scope>NUCLEOTIDE SEQUENCE [LARGE SCALE GENOMIC DNA]</scope>
    <source>
        <strain evidence="2">ASF017062</strain>
        <tissue evidence="2">Abdomen</tissue>
    </source>
</reference>
<comment type="caution">
    <text evidence="2">The sequence shown here is derived from an EMBL/GenBank/DDBJ whole genome shotgun (WGS) entry which is preliminary data.</text>
</comment>
<dbReference type="AlphaFoldDB" id="A0AAW0ZME7"/>
<sequence length="559" mass="64786">MDACKLVYERKEQSVLYASFSHINDLRCAICEIDFIEAHDSSAKSYFHWRTLKCRLLIHLISDVIASPVLGTERCIFVIGYKKFFEAGKLERILKNFKLVYQGLRSVTMELYKNCLIYTIQTKICPLWNKVGDYFVEGKNFYNFVEGIKGLKLDILMKENNICLQLHAQIIKIPYITLEDYLPPYIISHFLADPKGYIDLSRYKLPFVYVLPSMKKGKLLSVSKELPANCVFKDYEQLRRHWKNMYGYSLPKNKDGILYYEIKFLIPKSKVFTYPHMCIAKNPLEVISSRDKKPTITQFLSDMLVKLPIICGKQLQISKDTPFNTTSSNTHLSFNVVTKNKGLDRYLEEKNNIPSQLEFSDKNVDGLTKDTNTATSSKTQLIRIHQIHNVRFDENKRTKLSNKAVEGNQNDIQYLNASSTQDMRNNFIMGNISRNSKSNFIVSEEETISTYFKIQKTNSCVKTKELTQEKEQKQKHLTLKEKLSKAKSSEDSSIFLSGQTISVEAMAKMNKLDQMKNSELSDWLKKHSIPHNSKGRKTELINKVLSHIKNTQILQQFRI</sequence>
<dbReference type="Proteomes" id="UP001432146">
    <property type="component" value="Unassembled WGS sequence"/>
</dbReference>
<dbReference type="PANTHER" id="PTHR28495">
    <property type="entry name" value="HYPOTHETICAL PROTEIN LOC100359752"/>
    <property type="match status" value="1"/>
</dbReference>
<protein>
    <recommendedName>
        <fullName evidence="1">DUF4708 domain-containing protein</fullName>
    </recommendedName>
</protein>
<organism evidence="2 3">
    <name type="scientific">Tetragonisca angustula</name>
    <dbReference type="NCBI Taxonomy" id="166442"/>
    <lineage>
        <taxon>Eukaryota</taxon>
        <taxon>Metazoa</taxon>
        <taxon>Ecdysozoa</taxon>
        <taxon>Arthropoda</taxon>
        <taxon>Hexapoda</taxon>
        <taxon>Insecta</taxon>
        <taxon>Pterygota</taxon>
        <taxon>Neoptera</taxon>
        <taxon>Endopterygota</taxon>
        <taxon>Hymenoptera</taxon>
        <taxon>Apocrita</taxon>
        <taxon>Aculeata</taxon>
        <taxon>Apoidea</taxon>
        <taxon>Anthophila</taxon>
        <taxon>Apidae</taxon>
        <taxon>Tetragonisca</taxon>
    </lineage>
</organism>
<dbReference type="InterPro" id="IPR031643">
    <property type="entry name" value="DUF4708"/>
</dbReference>